<feature type="domain" description="Follistatin-like" evidence="2">
    <location>
        <begin position="241"/>
        <end position="266"/>
    </location>
</feature>
<comment type="caution">
    <text evidence="3">The sequence shown here is derived from an EMBL/GenBank/DDBJ whole genome shotgun (WGS) entry which is preliminary data.</text>
</comment>
<evidence type="ECO:0000313" key="3">
    <source>
        <dbReference type="EMBL" id="KAK0622346.1"/>
    </source>
</evidence>
<keyword evidence="4" id="KW-1185">Reference proteome</keyword>
<proteinExistence type="predicted"/>
<feature type="domain" description="Follistatin-like" evidence="2">
    <location>
        <begin position="67"/>
        <end position="89"/>
    </location>
</feature>
<evidence type="ECO:0000313" key="4">
    <source>
        <dbReference type="Proteomes" id="UP001175000"/>
    </source>
</evidence>
<feature type="domain" description="Follistatin-like" evidence="2">
    <location>
        <begin position="281"/>
        <end position="302"/>
    </location>
</feature>
<feature type="domain" description="Follistatin-like" evidence="2">
    <location>
        <begin position="27"/>
        <end position="49"/>
    </location>
</feature>
<dbReference type="InterPro" id="IPR003645">
    <property type="entry name" value="Fol_N"/>
</dbReference>
<organism evidence="3 4">
    <name type="scientific">Immersiella caudata</name>
    <dbReference type="NCBI Taxonomy" id="314043"/>
    <lineage>
        <taxon>Eukaryota</taxon>
        <taxon>Fungi</taxon>
        <taxon>Dikarya</taxon>
        <taxon>Ascomycota</taxon>
        <taxon>Pezizomycotina</taxon>
        <taxon>Sordariomycetes</taxon>
        <taxon>Sordariomycetidae</taxon>
        <taxon>Sordariales</taxon>
        <taxon>Lasiosphaeriaceae</taxon>
        <taxon>Immersiella</taxon>
    </lineage>
</organism>
<feature type="domain" description="Follistatin-like" evidence="2">
    <location>
        <begin position="195"/>
        <end position="217"/>
    </location>
</feature>
<dbReference type="EMBL" id="JAULSU010000003">
    <property type="protein sequence ID" value="KAK0622346.1"/>
    <property type="molecule type" value="Genomic_DNA"/>
</dbReference>
<dbReference type="Proteomes" id="UP001175000">
    <property type="component" value="Unassembled WGS sequence"/>
</dbReference>
<sequence>MVHFISYQFLVAIMALSITAMPIFEDPCKDVICPKGQRCMAPIDMPECFPDPDGFPDPDPFPGIHDPCSGFICPAGKHCLALDDMPRCYLIIPTLGGPETFPTHDPCLTIDCPKGTTCIAPTGLPFCFHSWPPEEDSTPFPFPMKRRESVPENVGPCPPDAVCPQGHGCIEVNGVPNCIDPKRALAHLEPIGIDLCRLMLCGPDEFCQMVGRTAKCAKLPSLFPGGTVTPTPDLNPRSGSTCAVITCADGYSCEEPEGLGGRPVCAPTDPISDIITIPDNACEMITCADGYCKVVDGGPECVSWGLEVLPDEVEGFVDE</sequence>
<keyword evidence="1" id="KW-0732">Signal</keyword>
<feature type="domain" description="Follistatin-like" evidence="2">
    <location>
        <begin position="106"/>
        <end position="128"/>
    </location>
</feature>
<gene>
    <name evidence="3" type="ORF">B0T14DRAFT_563805</name>
</gene>
<accession>A0AA39WVK3</accession>
<dbReference type="SMART" id="SM00274">
    <property type="entry name" value="FOLN"/>
    <property type="match status" value="7"/>
</dbReference>
<evidence type="ECO:0000259" key="2">
    <source>
        <dbReference type="SMART" id="SM00274"/>
    </source>
</evidence>
<reference evidence="3" key="1">
    <citation type="submission" date="2023-06" db="EMBL/GenBank/DDBJ databases">
        <title>Genome-scale phylogeny and comparative genomics of the fungal order Sordariales.</title>
        <authorList>
            <consortium name="Lawrence Berkeley National Laboratory"/>
            <person name="Hensen N."/>
            <person name="Bonometti L."/>
            <person name="Westerberg I."/>
            <person name="Brannstrom I.O."/>
            <person name="Guillou S."/>
            <person name="Cros-Aarteil S."/>
            <person name="Calhoun S."/>
            <person name="Haridas S."/>
            <person name="Kuo A."/>
            <person name="Mondo S."/>
            <person name="Pangilinan J."/>
            <person name="Riley R."/>
            <person name="Labutti K."/>
            <person name="Andreopoulos B."/>
            <person name="Lipzen A."/>
            <person name="Chen C."/>
            <person name="Yanf M."/>
            <person name="Daum C."/>
            <person name="Ng V."/>
            <person name="Clum A."/>
            <person name="Steindorff A."/>
            <person name="Ohm R."/>
            <person name="Martin F."/>
            <person name="Silar P."/>
            <person name="Natvig D."/>
            <person name="Lalanne C."/>
            <person name="Gautier V."/>
            <person name="Ament-Velasquez S.L."/>
            <person name="Kruys A."/>
            <person name="Hutchinson M.I."/>
            <person name="Powell A.J."/>
            <person name="Barry K."/>
            <person name="Miller A.N."/>
            <person name="Grigoriev I.V."/>
            <person name="Debuchy R."/>
            <person name="Gladieux P."/>
            <person name="Thoren M.H."/>
            <person name="Johannesson H."/>
        </authorList>
    </citation>
    <scope>NUCLEOTIDE SEQUENCE</scope>
    <source>
        <strain evidence="3">CBS 606.72</strain>
    </source>
</reference>
<evidence type="ECO:0000256" key="1">
    <source>
        <dbReference type="SAM" id="SignalP"/>
    </source>
</evidence>
<protein>
    <recommendedName>
        <fullName evidence="2">Follistatin-like domain-containing protein</fullName>
    </recommendedName>
</protein>
<feature type="domain" description="Follistatin-like" evidence="2">
    <location>
        <begin position="156"/>
        <end position="179"/>
    </location>
</feature>
<feature type="signal peptide" evidence="1">
    <location>
        <begin position="1"/>
        <end position="20"/>
    </location>
</feature>
<dbReference type="AlphaFoldDB" id="A0AA39WVK3"/>
<name>A0AA39WVK3_9PEZI</name>
<feature type="chain" id="PRO_5041229656" description="Follistatin-like domain-containing protein" evidence="1">
    <location>
        <begin position="21"/>
        <end position="319"/>
    </location>
</feature>